<dbReference type="OrthoDB" id="5345753at2759"/>
<dbReference type="Proteomes" id="UP000664534">
    <property type="component" value="Unassembled WGS sequence"/>
</dbReference>
<comment type="caution">
    <text evidence="1">The sequence shown here is derived from an EMBL/GenBank/DDBJ whole genome shotgun (WGS) entry which is preliminary data.</text>
</comment>
<proteinExistence type="predicted"/>
<reference evidence="1" key="1">
    <citation type="submission" date="2021-03" db="EMBL/GenBank/DDBJ databases">
        <authorList>
            <person name="Tagirdzhanova G."/>
        </authorList>
    </citation>
    <scope>NUCLEOTIDE SEQUENCE</scope>
</reference>
<gene>
    <name evidence="1" type="ORF">IMSHALPRED_007830</name>
</gene>
<name>A0A8H3FQZ4_9LECA</name>
<sequence length="338" mass="35725">MGNHGYNCLNINEGTCPNFVVDASTAPEVRYILGTMYSINNFFSNWNGALPYATLSGLLINQPLILEIDPIQKTNVLLSDLLSAMTAGLSFIAAPELSGLAGTAATALVKGLQESPSVAKAMWPSGTEDSQPEQLAHLDSYLSQIDQNFTSQITLGLYTIMSDVPSFDGFASSGQFSGPNDLSLPADSNLLALGLRTFILTSAMSANKWSAVAINDLTMADVESSVPGSGGSDCTFGSNNICTNKGRTTHIFYSNSTARAYALLLDGTGPDQTTFMNDIVSEEWSNLEQLFDGAYNCSTAPGGSGIGKPLNLFNGTAVDFACMSQLQMSTGPRSISHI</sequence>
<accession>A0A8H3FQZ4</accession>
<dbReference type="EMBL" id="CAJPDT010000052">
    <property type="protein sequence ID" value="CAF9929161.1"/>
    <property type="molecule type" value="Genomic_DNA"/>
</dbReference>
<protein>
    <submittedName>
        <fullName evidence="1">Uncharacterized protein</fullName>
    </submittedName>
</protein>
<dbReference type="AlphaFoldDB" id="A0A8H3FQZ4"/>
<keyword evidence="2" id="KW-1185">Reference proteome</keyword>
<evidence type="ECO:0000313" key="1">
    <source>
        <dbReference type="EMBL" id="CAF9929161.1"/>
    </source>
</evidence>
<evidence type="ECO:0000313" key="2">
    <source>
        <dbReference type="Proteomes" id="UP000664534"/>
    </source>
</evidence>
<organism evidence="1 2">
    <name type="scientific">Imshaugia aleurites</name>
    <dbReference type="NCBI Taxonomy" id="172621"/>
    <lineage>
        <taxon>Eukaryota</taxon>
        <taxon>Fungi</taxon>
        <taxon>Dikarya</taxon>
        <taxon>Ascomycota</taxon>
        <taxon>Pezizomycotina</taxon>
        <taxon>Lecanoromycetes</taxon>
        <taxon>OSLEUM clade</taxon>
        <taxon>Lecanoromycetidae</taxon>
        <taxon>Lecanorales</taxon>
        <taxon>Lecanorineae</taxon>
        <taxon>Parmeliaceae</taxon>
        <taxon>Imshaugia</taxon>
    </lineage>
</organism>